<name>A0A238VJB4_9FLAO</name>
<gene>
    <name evidence="1" type="ORF">SAMN06265371_101509</name>
</gene>
<evidence type="ECO:0000313" key="1">
    <source>
        <dbReference type="EMBL" id="SNR34288.1"/>
    </source>
</evidence>
<sequence>MKNKYVVGSIVTFKTHPLFNDFRIQGDSKYVPPVMMVKEVFIENNKKRTHDEESGEKISDNVKYVCVYFDDDKSQFTENTIYESFLRSYKKLKIERISDIGDLRDDTDTIIKEIQSYFQNPLVYKFGGIVRFITKKIEIYKKRSSKKITEKKGVIEKDNIKSTIQYVVNYASPDFVMCGLKKNDEKDMYYEGGKLKRQVSKNLLKVKWFNPIQKKFSEQYLPIEFFTDKMKFKLESLEDNTLSTTEEPEQS</sequence>
<dbReference type="Proteomes" id="UP000198384">
    <property type="component" value="Unassembled WGS sequence"/>
</dbReference>
<organism evidence="1 2">
    <name type="scientific">Lutibacter agarilyticus</name>
    <dbReference type="NCBI Taxonomy" id="1109740"/>
    <lineage>
        <taxon>Bacteria</taxon>
        <taxon>Pseudomonadati</taxon>
        <taxon>Bacteroidota</taxon>
        <taxon>Flavobacteriia</taxon>
        <taxon>Flavobacteriales</taxon>
        <taxon>Flavobacteriaceae</taxon>
        <taxon>Lutibacter</taxon>
    </lineage>
</organism>
<evidence type="ECO:0000313" key="2">
    <source>
        <dbReference type="Proteomes" id="UP000198384"/>
    </source>
</evidence>
<dbReference type="RefSeq" id="WP_089380148.1">
    <property type="nucleotide sequence ID" value="NZ_FZNT01000001.1"/>
</dbReference>
<accession>A0A238VJB4</accession>
<keyword evidence="2" id="KW-1185">Reference proteome</keyword>
<proteinExistence type="predicted"/>
<protein>
    <submittedName>
        <fullName evidence="1">Uncharacterized protein</fullName>
    </submittedName>
</protein>
<dbReference type="OrthoDB" id="918051at2"/>
<dbReference type="AlphaFoldDB" id="A0A238VJB4"/>
<reference evidence="1 2" key="1">
    <citation type="submission" date="2017-06" db="EMBL/GenBank/DDBJ databases">
        <authorList>
            <person name="Kim H.J."/>
            <person name="Triplett B.A."/>
        </authorList>
    </citation>
    <scope>NUCLEOTIDE SEQUENCE [LARGE SCALE GENOMIC DNA]</scope>
    <source>
        <strain evidence="1 2">DSM 29150</strain>
    </source>
</reference>
<dbReference type="EMBL" id="FZNT01000001">
    <property type="protein sequence ID" value="SNR34288.1"/>
    <property type="molecule type" value="Genomic_DNA"/>
</dbReference>